<dbReference type="EMBL" id="JALJXV010000006">
    <property type="protein sequence ID" value="MCP1675481.1"/>
    <property type="molecule type" value="Genomic_DNA"/>
</dbReference>
<keyword evidence="2" id="KW-1185">Reference proteome</keyword>
<comment type="caution">
    <text evidence="1">The sequence shown here is derived from an EMBL/GenBank/DDBJ whole genome shotgun (WGS) entry which is preliminary data.</text>
</comment>
<name>A0AAE3G476_9GAMM</name>
<evidence type="ECO:0000313" key="1">
    <source>
        <dbReference type="EMBL" id="MCP1675481.1"/>
    </source>
</evidence>
<dbReference type="RefSeq" id="WP_253478974.1">
    <property type="nucleotide sequence ID" value="NZ_JALJXV010000006.1"/>
</dbReference>
<gene>
    <name evidence="1" type="ORF">J2T57_002631</name>
</gene>
<accession>A0AAE3G476</accession>
<reference evidence="1" key="1">
    <citation type="submission" date="2022-03" db="EMBL/GenBank/DDBJ databases">
        <title>Genomic Encyclopedia of Type Strains, Phase III (KMG-III): the genomes of soil and plant-associated and newly described type strains.</title>
        <authorList>
            <person name="Whitman W."/>
        </authorList>
    </citation>
    <scope>NUCLEOTIDE SEQUENCE</scope>
    <source>
        <strain evidence="1">ANL 6-2</strain>
    </source>
</reference>
<dbReference type="AlphaFoldDB" id="A0AAE3G476"/>
<organism evidence="1 2">
    <name type="scientific">Natronocella acetinitrilica</name>
    <dbReference type="NCBI Taxonomy" id="414046"/>
    <lineage>
        <taxon>Bacteria</taxon>
        <taxon>Pseudomonadati</taxon>
        <taxon>Pseudomonadota</taxon>
        <taxon>Gammaproteobacteria</taxon>
        <taxon>Chromatiales</taxon>
        <taxon>Ectothiorhodospiraceae</taxon>
        <taxon>Natronocella</taxon>
    </lineage>
</organism>
<sequence>MKENAMPGLSEIQTHKVTSWVPVEHAAPDGVSDAARITGKVFWQPLLLGRDGCWVAEEYIRLFWCLHGAAIQASNCPDDVAWLGYLADTMNSLAAAARRRELAA</sequence>
<protein>
    <submittedName>
        <fullName evidence="1">Uncharacterized protein</fullName>
    </submittedName>
</protein>
<evidence type="ECO:0000313" key="2">
    <source>
        <dbReference type="Proteomes" id="UP001205843"/>
    </source>
</evidence>
<proteinExistence type="predicted"/>
<dbReference type="Proteomes" id="UP001205843">
    <property type="component" value="Unassembled WGS sequence"/>
</dbReference>